<evidence type="ECO:0000256" key="3">
    <source>
        <dbReference type="ARBA" id="ARBA00022692"/>
    </source>
</evidence>
<feature type="transmembrane region" description="Helical" evidence="7">
    <location>
        <begin position="290"/>
        <end position="315"/>
    </location>
</feature>
<evidence type="ECO:0000256" key="1">
    <source>
        <dbReference type="ARBA" id="ARBA00004651"/>
    </source>
</evidence>
<dbReference type="PANTHER" id="PTHR30572:SF4">
    <property type="entry name" value="ABC TRANSPORTER PERMEASE YTRF"/>
    <property type="match status" value="1"/>
</dbReference>
<proteinExistence type="inferred from homology"/>
<evidence type="ECO:0000259" key="8">
    <source>
        <dbReference type="Pfam" id="PF02687"/>
    </source>
</evidence>
<evidence type="ECO:0000256" key="4">
    <source>
        <dbReference type="ARBA" id="ARBA00022989"/>
    </source>
</evidence>
<comment type="similarity">
    <text evidence="6">Belongs to the ABC-4 integral membrane protein family.</text>
</comment>
<comment type="subcellular location">
    <subcellularLocation>
        <location evidence="1">Cell membrane</location>
        <topology evidence="1">Multi-pass membrane protein</topology>
    </subcellularLocation>
</comment>
<feature type="domain" description="ABC3 transporter permease C-terminal" evidence="8">
    <location>
        <begin position="297"/>
        <end position="409"/>
    </location>
</feature>
<dbReference type="AlphaFoldDB" id="A0A1C9U4V2"/>
<organism evidence="10">
    <name type="scientific">uncultured bacterium pAY4-1</name>
    <dbReference type="NCBI Taxonomy" id="1781157"/>
    <lineage>
        <taxon>Bacteria</taxon>
        <taxon>environmental samples</taxon>
    </lineage>
</organism>
<feature type="transmembrane region" description="Helical" evidence="7">
    <location>
        <begin position="336"/>
        <end position="359"/>
    </location>
</feature>
<name>A0A1C9U4V2_9BACT</name>
<dbReference type="GO" id="GO:0005886">
    <property type="term" value="C:plasma membrane"/>
    <property type="evidence" value="ECO:0007669"/>
    <property type="project" value="UniProtKB-SubCell"/>
</dbReference>
<dbReference type="Pfam" id="PF12704">
    <property type="entry name" value="MacB_PCD"/>
    <property type="match status" value="1"/>
</dbReference>
<accession>A0A1C9U4V2</accession>
<sequence length="416" mass="45201">MTVWSVLIEKSRLTLRVARMAFFALRAYRLRSAFVIAAIALGIASLTIIIASIDGAERKADEIMEMFGPDAAFVVGGDVSSRAVGWRGLTLTYNDVQRIRAELPGAYLSVPMRAKSNITLRYGEQSIEVPILVGSTEGYADAWNWPLAEGRDFSTEDVDGGAKVVLLANGPKEALFGQRSALGATVYVNDLPARVIGELRYRGMASMGGSIDDRLIMPITTLTQRFNMDRKYVRALRVKFSDPENMSFHRENLRSLLRTTHRLAEGEKDDFTVLTADEILKFISMFKGGLVAFLGVTAAVAILVGGFVLANLFYLSVSERRVEIGLKKALGAKNQAILLQFLVEAVALTLGGALFGMLLGMGMGQLLARLGILEILFSWKIFFISLTASGAIGVIFGLKPARQAASLPPVEALKGV</sequence>
<feature type="transmembrane region" description="Helical" evidence="7">
    <location>
        <begin position="379"/>
        <end position="398"/>
    </location>
</feature>
<evidence type="ECO:0000256" key="6">
    <source>
        <dbReference type="ARBA" id="ARBA00038076"/>
    </source>
</evidence>
<dbReference type="InterPro" id="IPR003838">
    <property type="entry name" value="ABC3_permease_C"/>
</dbReference>
<dbReference type="InterPro" id="IPR050250">
    <property type="entry name" value="Macrolide_Exporter_MacB"/>
</dbReference>
<evidence type="ECO:0000256" key="2">
    <source>
        <dbReference type="ARBA" id="ARBA00022475"/>
    </source>
</evidence>
<evidence type="ECO:0000256" key="7">
    <source>
        <dbReference type="SAM" id="Phobius"/>
    </source>
</evidence>
<evidence type="ECO:0000256" key="5">
    <source>
        <dbReference type="ARBA" id="ARBA00023136"/>
    </source>
</evidence>
<dbReference type="PANTHER" id="PTHR30572">
    <property type="entry name" value="MEMBRANE COMPONENT OF TRANSPORTER-RELATED"/>
    <property type="match status" value="1"/>
</dbReference>
<evidence type="ECO:0000313" key="10">
    <source>
        <dbReference type="EMBL" id="AOR51161.1"/>
    </source>
</evidence>
<dbReference type="GO" id="GO:0022857">
    <property type="term" value="F:transmembrane transporter activity"/>
    <property type="evidence" value="ECO:0007669"/>
    <property type="project" value="TreeGrafter"/>
</dbReference>
<feature type="transmembrane region" description="Helical" evidence="7">
    <location>
        <begin position="33"/>
        <end position="53"/>
    </location>
</feature>
<reference evidence="10" key="1">
    <citation type="journal article" date="2016" name="Sci. Rep.">
        <title>Triclosan Resistome from Metagenome Reveals Diverse Enoyl Acyl Carrier Protein Reductases and Selective Enrichment of Triclosan Resistance Genes.</title>
        <authorList>
            <person name="Khan R."/>
            <person name="Kong H.G."/>
            <person name="Jung Y.H."/>
            <person name="Choi J."/>
            <person name="Baek K.Y."/>
            <person name="Hwang E.C."/>
            <person name="Lee S.W."/>
        </authorList>
    </citation>
    <scope>NUCLEOTIDE SEQUENCE</scope>
</reference>
<keyword evidence="3 7" id="KW-0812">Transmembrane</keyword>
<keyword evidence="5 7" id="KW-0472">Membrane</keyword>
<feature type="domain" description="MacB-like periplasmic core" evidence="9">
    <location>
        <begin position="32"/>
        <end position="247"/>
    </location>
</feature>
<dbReference type="InterPro" id="IPR025857">
    <property type="entry name" value="MacB_PCD"/>
</dbReference>
<dbReference type="Pfam" id="PF02687">
    <property type="entry name" value="FtsX"/>
    <property type="match status" value="1"/>
</dbReference>
<dbReference type="EMBL" id="KT982361">
    <property type="protein sequence ID" value="AOR51161.1"/>
    <property type="molecule type" value="Genomic_DNA"/>
</dbReference>
<evidence type="ECO:0000259" key="9">
    <source>
        <dbReference type="Pfam" id="PF12704"/>
    </source>
</evidence>
<keyword evidence="4 7" id="KW-1133">Transmembrane helix</keyword>
<protein>
    <submittedName>
        <fullName evidence="10">ABC-type antimicrobial peptide transport system, permease component</fullName>
    </submittedName>
</protein>
<keyword evidence="2" id="KW-1003">Cell membrane</keyword>